<sequence>MSTTRCRPPCGRDRCSLGS</sequence>
<proteinExistence type="predicted"/>
<reference evidence="1" key="1">
    <citation type="submission" date="2014-09" db="EMBL/GenBank/DDBJ databases">
        <authorList>
            <person name="Magalhaes I.L.F."/>
            <person name="Oliveira U."/>
            <person name="Santos F.R."/>
            <person name="Vidigal T.H.D.A."/>
            <person name="Brescovit A.D."/>
            <person name="Santos A.J."/>
        </authorList>
    </citation>
    <scope>NUCLEOTIDE SEQUENCE</scope>
    <source>
        <tissue evidence="1">Shoot tissue taken approximately 20 cm above the soil surface</tissue>
    </source>
</reference>
<dbReference type="EMBL" id="GBRH01197796">
    <property type="protein sequence ID" value="JAE00100.1"/>
    <property type="molecule type" value="Transcribed_RNA"/>
</dbReference>
<protein>
    <submittedName>
        <fullName evidence="1">Uncharacterized protein</fullName>
    </submittedName>
</protein>
<evidence type="ECO:0000313" key="1">
    <source>
        <dbReference type="EMBL" id="JAE00100.1"/>
    </source>
</evidence>
<name>A0A0A9EHC7_ARUDO</name>
<organism evidence="1">
    <name type="scientific">Arundo donax</name>
    <name type="common">Giant reed</name>
    <name type="synonym">Donax arundinaceus</name>
    <dbReference type="NCBI Taxonomy" id="35708"/>
    <lineage>
        <taxon>Eukaryota</taxon>
        <taxon>Viridiplantae</taxon>
        <taxon>Streptophyta</taxon>
        <taxon>Embryophyta</taxon>
        <taxon>Tracheophyta</taxon>
        <taxon>Spermatophyta</taxon>
        <taxon>Magnoliopsida</taxon>
        <taxon>Liliopsida</taxon>
        <taxon>Poales</taxon>
        <taxon>Poaceae</taxon>
        <taxon>PACMAD clade</taxon>
        <taxon>Arundinoideae</taxon>
        <taxon>Arundineae</taxon>
        <taxon>Arundo</taxon>
    </lineage>
</organism>
<dbReference type="AlphaFoldDB" id="A0A0A9EHC7"/>
<reference evidence="1" key="2">
    <citation type="journal article" date="2015" name="Data Brief">
        <title>Shoot transcriptome of the giant reed, Arundo donax.</title>
        <authorList>
            <person name="Barrero R.A."/>
            <person name="Guerrero F.D."/>
            <person name="Moolhuijzen P."/>
            <person name="Goolsby J.A."/>
            <person name="Tidwell J."/>
            <person name="Bellgard S.E."/>
            <person name="Bellgard M.I."/>
        </authorList>
    </citation>
    <scope>NUCLEOTIDE SEQUENCE</scope>
    <source>
        <tissue evidence="1">Shoot tissue taken approximately 20 cm above the soil surface</tissue>
    </source>
</reference>
<accession>A0A0A9EHC7</accession>